<evidence type="ECO:0000256" key="5">
    <source>
        <dbReference type="ARBA" id="ARBA00022989"/>
    </source>
</evidence>
<evidence type="ECO:0000256" key="2">
    <source>
        <dbReference type="ARBA" id="ARBA00006228"/>
    </source>
</evidence>
<dbReference type="NCBIfam" id="NF006521">
    <property type="entry name" value="PRK08965.1-5"/>
    <property type="match status" value="1"/>
</dbReference>
<keyword evidence="6 7" id="KW-0472">Membrane</keyword>
<reference evidence="8 9" key="1">
    <citation type="submission" date="2023-08" db="EMBL/GenBank/DDBJ databases">
        <authorList>
            <person name="Girao M."/>
            <person name="Carvalho M.F."/>
        </authorList>
    </citation>
    <scope>NUCLEOTIDE SEQUENCE [LARGE SCALE GENOMIC DNA]</scope>
    <source>
        <strain evidence="8 9">CT-R113</strain>
    </source>
</reference>
<comment type="subcellular location">
    <subcellularLocation>
        <location evidence="1">Cell membrane</location>
        <topology evidence="1">Multi-pass membrane protein</topology>
    </subcellularLocation>
</comment>
<keyword evidence="4 7" id="KW-0812">Transmembrane</keyword>
<keyword evidence="5 7" id="KW-1133">Transmembrane helix</keyword>
<evidence type="ECO:0000256" key="7">
    <source>
        <dbReference type="SAM" id="Phobius"/>
    </source>
</evidence>
<proteinExistence type="inferred from homology"/>
<dbReference type="Pfam" id="PF01899">
    <property type="entry name" value="MNHE"/>
    <property type="match status" value="1"/>
</dbReference>
<feature type="transmembrane region" description="Helical" evidence="7">
    <location>
        <begin position="47"/>
        <end position="68"/>
    </location>
</feature>
<evidence type="ECO:0000256" key="6">
    <source>
        <dbReference type="ARBA" id="ARBA00023136"/>
    </source>
</evidence>
<evidence type="ECO:0000256" key="3">
    <source>
        <dbReference type="ARBA" id="ARBA00022475"/>
    </source>
</evidence>
<dbReference type="PANTHER" id="PTHR34584">
    <property type="entry name" value="NA(+)/H(+) ANTIPORTER SUBUNIT E1"/>
    <property type="match status" value="1"/>
</dbReference>
<comment type="caution">
    <text evidence="8">The sequence shown here is derived from an EMBL/GenBank/DDBJ whole genome shotgun (WGS) entry which is preliminary data.</text>
</comment>
<comment type="similarity">
    <text evidence="2">Belongs to the CPA3 antiporters (TC 2.A.63) subunit E family.</text>
</comment>
<name>A0ABU7K252_9ACTN</name>
<dbReference type="EMBL" id="JAUZMY010000002">
    <property type="protein sequence ID" value="MEE2036330.1"/>
    <property type="molecule type" value="Genomic_DNA"/>
</dbReference>
<evidence type="ECO:0000256" key="4">
    <source>
        <dbReference type="ARBA" id="ARBA00022692"/>
    </source>
</evidence>
<accession>A0ABU7K252</accession>
<dbReference type="Proteomes" id="UP001356095">
    <property type="component" value="Unassembled WGS sequence"/>
</dbReference>
<gene>
    <name evidence="8" type="ORF">Q8791_03735</name>
</gene>
<organism evidence="8 9">
    <name type="scientific">Nocardiopsis codii</name>
    <dbReference type="NCBI Taxonomy" id="3065942"/>
    <lineage>
        <taxon>Bacteria</taxon>
        <taxon>Bacillati</taxon>
        <taxon>Actinomycetota</taxon>
        <taxon>Actinomycetes</taxon>
        <taxon>Streptosporangiales</taxon>
        <taxon>Nocardiopsidaceae</taxon>
        <taxon>Nocardiopsis</taxon>
    </lineage>
</organism>
<evidence type="ECO:0000256" key="1">
    <source>
        <dbReference type="ARBA" id="ARBA00004651"/>
    </source>
</evidence>
<feature type="transmembrane region" description="Helical" evidence="7">
    <location>
        <begin position="21"/>
        <end position="41"/>
    </location>
</feature>
<sequence length="204" mass="22485">MIDLKTKKKMGMNALRRRLGKVQVPVALGMTLVWLLLFDGFQPRFESLGLLVLGFLVSVLIMLVFPLPPITPGFRFRPLYLLRMLVFVSGRMAVASFRVTLQTLTPGTVRSSVVAVPLRTGSDLMLVCTAIASSIIPGSVIVEVSQPNHVLYVHLLGADDEKGIEEGRQDIWNLEERIVKALGTREDVDALRSGRTDATRGEDA</sequence>
<dbReference type="InterPro" id="IPR002758">
    <property type="entry name" value="Cation_antiport_E"/>
</dbReference>
<feature type="transmembrane region" description="Helical" evidence="7">
    <location>
        <begin position="80"/>
        <end position="104"/>
    </location>
</feature>
<evidence type="ECO:0000313" key="9">
    <source>
        <dbReference type="Proteomes" id="UP001356095"/>
    </source>
</evidence>
<keyword evidence="9" id="KW-1185">Reference proteome</keyword>
<evidence type="ECO:0000313" key="8">
    <source>
        <dbReference type="EMBL" id="MEE2036330.1"/>
    </source>
</evidence>
<keyword evidence="3" id="KW-1003">Cell membrane</keyword>
<protein>
    <submittedName>
        <fullName evidence="8">Na+/H+ antiporter subunit E</fullName>
    </submittedName>
</protein>
<dbReference type="RefSeq" id="WP_330090112.1">
    <property type="nucleotide sequence ID" value="NZ_JAUZMY010000002.1"/>
</dbReference>
<dbReference type="PANTHER" id="PTHR34584:SF1">
    <property type="entry name" value="NA(+)_H(+) ANTIPORTER SUBUNIT E1"/>
    <property type="match status" value="1"/>
</dbReference>